<dbReference type="InterPro" id="IPR007627">
    <property type="entry name" value="RNA_pol_sigma70_r2"/>
</dbReference>
<reference evidence="7 8" key="1">
    <citation type="submission" date="2013-04" db="EMBL/GenBank/DDBJ databases">
        <title>The Genome Sequence of Parabacteroides gordonii DSM 23371.</title>
        <authorList>
            <consortium name="The Broad Institute Genomics Platform"/>
            <person name="Earl A."/>
            <person name="Ward D."/>
            <person name="Feldgarden M."/>
            <person name="Gevers D."/>
            <person name="Martens E."/>
            <person name="Sakamoto M."/>
            <person name="Benno Y."/>
            <person name="Suzuki N."/>
            <person name="Matsunaga N."/>
            <person name="Koshihara K."/>
            <person name="Seki M."/>
            <person name="Komiya H."/>
            <person name="Walker B."/>
            <person name="Young S."/>
            <person name="Zeng Q."/>
            <person name="Gargeya S."/>
            <person name="Fitzgerald M."/>
            <person name="Haas B."/>
            <person name="Abouelleil A."/>
            <person name="Allen A.W."/>
            <person name="Alvarado L."/>
            <person name="Arachchi H.M."/>
            <person name="Berlin A.M."/>
            <person name="Chapman S.B."/>
            <person name="Gainer-Dewar J."/>
            <person name="Goldberg J."/>
            <person name="Griggs A."/>
            <person name="Gujja S."/>
            <person name="Hansen M."/>
            <person name="Howarth C."/>
            <person name="Imamovic A."/>
            <person name="Ireland A."/>
            <person name="Larimer J."/>
            <person name="McCowan C."/>
            <person name="Murphy C."/>
            <person name="Pearson M."/>
            <person name="Poon T.W."/>
            <person name="Priest M."/>
            <person name="Roberts A."/>
            <person name="Saif S."/>
            <person name="Shea T."/>
            <person name="Sisk P."/>
            <person name="Sykes S."/>
            <person name="Wortman J."/>
            <person name="Nusbaum C."/>
            <person name="Birren B."/>
        </authorList>
    </citation>
    <scope>NUCLEOTIDE SEQUENCE [LARGE SCALE GENOMIC DNA]</scope>
    <source>
        <strain evidence="7 8">MS-1</strain>
    </source>
</reference>
<dbReference type="HOGENOM" id="CLU_047691_4_1_10"/>
<dbReference type="Gene3D" id="1.10.1740.10">
    <property type="match status" value="1"/>
</dbReference>
<keyword evidence="3" id="KW-0731">Sigma factor</keyword>
<dbReference type="InterPro" id="IPR013325">
    <property type="entry name" value="RNA_pol_sigma_r2"/>
</dbReference>
<dbReference type="InterPro" id="IPR013324">
    <property type="entry name" value="RNA_pol_sigma_r3/r4-like"/>
</dbReference>
<dbReference type="Pfam" id="PF08281">
    <property type="entry name" value="Sigma70_r4_2"/>
    <property type="match status" value="1"/>
</dbReference>
<dbReference type="InterPro" id="IPR013249">
    <property type="entry name" value="RNA_pol_sigma70_r4_t2"/>
</dbReference>
<feature type="domain" description="RNA polymerase sigma-70 region 2" evidence="5">
    <location>
        <begin position="22"/>
        <end position="87"/>
    </location>
</feature>
<proteinExistence type="inferred from homology"/>
<evidence type="ECO:0000259" key="6">
    <source>
        <dbReference type="Pfam" id="PF08281"/>
    </source>
</evidence>
<evidence type="ECO:0000256" key="2">
    <source>
        <dbReference type="ARBA" id="ARBA00023015"/>
    </source>
</evidence>
<dbReference type="GO" id="GO:0006352">
    <property type="term" value="P:DNA-templated transcription initiation"/>
    <property type="evidence" value="ECO:0007669"/>
    <property type="project" value="InterPro"/>
</dbReference>
<evidence type="ECO:0000313" key="7">
    <source>
        <dbReference type="EMBL" id="KKB60441.1"/>
    </source>
</evidence>
<dbReference type="RefSeq" id="WP_081693447.1">
    <property type="nucleotide sequence ID" value="NZ_KE386766.1"/>
</dbReference>
<dbReference type="InterPro" id="IPR039425">
    <property type="entry name" value="RNA_pol_sigma-70-like"/>
</dbReference>
<keyword evidence="4" id="KW-0804">Transcription</keyword>
<dbReference type="NCBIfam" id="TIGR02937">
    <property type="entry name" value="sigma70-ECF"/>
    <property type="match status" value="1"/>
</dbReference>
<keyword evidence="8" id="KW-1185">Reference proteome</keyword>
<dbReference type="Gene3D" id="1.10.10.10">
    <property type="entry name" value="Winged helix-like DNA-binding domain superfamily/Winged helix DNA-binding domain"/>
    <property type="match status" value="1"/>
</dbReference>
<gene>
    <name evidence="7" type="ORF">HMPREF1536_00321</name>
</gene>
<dbReference type="STRING" id="1203610.HMPREF1536_00321"/>
<dbReference type="NCBIfam" id="TIGR02985">
    <property type="entry name" value="Sig70_bacteroi1"/>
    <property type="match status" value="1"/>
</dbReference>
<comment type="caution">
    <text evidence="7">The sequence shown here is derived from an EMBL/GenBank/DDBJ whole genome shotgun (WGS) entry which is preliminary data.</text>
</comment>
<dbReference type="PANTHER" id="PTHR43133:SF46">
    <property type="entry name" value="RNA POLYMERASE SIGMA-70 FACTOR ECF SUBFAMILY"/>
    <property type="match status" value="1"/>
</dbReference>
<dbReference type="InterPro" id="IPR014284">
    <property type="entry name" value="RNA_pol_sigma-70_dom"/>
</dbReference>
<evidence type="ECO:0000256" key="4">
    <source>
        <dbReference type="ARBA" id="ARBA00023163"/>
    </source>
</evidence>
<organism evidence="7 8">
    <name type="scientific">Parabacteroides gordonii MS-1 = DSM 23371</name>
    <dbReference type="NCBI Taxonomy" id="1203610"/>
    <lineage>
        <taxon>Bacteria</taxon>
        <taxon>Pseudomonadati</taxon>
        <taxon>Bacteroidota</taxon>
        <taxon>Bacteroidia</taxon>
        <taxon>Bacteroidales</taxon>
        <taxon>Tannerellaceae</taxon>
        <taxon>Parabacteroides</taxon>
    </lineage>
</organism>
<dbReference type="InterPro" id="IPR014327">
    <property type="entry name" value="RNA_pol_sigma70_bacteroid"/>
</dbReference>
<sequence>MTSDEQIITQIKLGDVSTFNSLFNSVYIQLYIHCRKFISDPEEAKDLLQNVFLHFWEKRDSIDIHTSLNAYLYKSVQNECLNHLRTLKTIYTTENKDSDVNKDKIIENTNPFSELTVLEIDQITENTIEELPDQCKSIFKLSRVNGLRNQEIADSLDISIRTVETQIYRALKILKNRLKDYLAS</sequence>
<dbReference type="EMBL" id="AQHW01000002">
    <property type="protein sequence ID" value="KKB60441.1"/>
    <property type="molecule type" value="Genomic_DNA"/>
</dbReference>
<dbReference type="SUPFAM" id="SSF88946">
    <property type="entry name" value="Sigma2 domain of RNA polymerase sigma factors"/>
    <property type="match status" value="1"/>
</dbReference>
<name>A0A0F5JRK6_9BACT</name>
<evidence type="ECO:0000259" key="5">
    <source>
        <dbReference type="Pfam" id="PF04542"/>
    </source>
</evidence>
<dbReference type="InterPro" id="IPR036388">
    <property type="entry name" value="WH-like_DNA-bd_sf"/>
</dbReference>
<dbReference type="Pfam" id="PF04542">
    <property type="entry name" value="Sigma70_r2"/>
    <property type="match status" value="1"/>
</dbReference>
<dbReference type="AlphaFoldDB" id="A0A0F5JRK6"/>
<dbReference type="Proteomes" id="UP000033035">
    <property type="component" value="Unassembled WGS sequence"/>
</dbReference>
<evidence type="ECO:0000313" key="8">
    <source>
        <dbReference type="Proteomes" id="UP000033035"/>
    </source>
</evidence>
<dbReference type="GO" id="GO:0003677">
    <property type="term" value="F:DNA binding"/>
    <property type="evidence" value="ECO:0007669"/>
    <property type="project" value="InterPro"/>
</dbReference>
<comment type="similarity">
    <text evidence="1">Belongs to the sigma-70 factor family. ECF subfamily.</text>
</comment>
<feature type="domain" description="RNA polymerase sigma factor 70 region 4 type 2" evidence="6">
    <location>
        <begin position="125"/>
        <end position="173"/>
    </location>
</feature>
<evidence type="ECO:0000256" key="1">
    <source>
        <dbReference type="ARBA" id="ARBA00010641"/>
    </source>
</evidence>
<dbReference type="PANTHER" id="PTHR43133">
    <property type="entry name" value="RNA POLYMERASE ECF-TYPE SIGMA FACTO"/>
    <property type="match status" value="1"/>
</dbReference>
<dbReference type="CDD" id="cd06171">
    <property type="entry name" value="Sigma70_r4"/>
    <property type="match status" value="1"/>
</dbReference>
<dbReference type="GO" id="GO:0016987">
    <property type="term" value="F:sigma factor activity"/>
    <property type="evidence" value="ECO:0007669"/>
    <property type="project" value="UniProtKB-KW"/>
</dbReference>
<accession>A0A0F5JRK6</accession>
<protein>
    <submittedName>
        <fullName evidence="7">RNA polymerase sigma-70 factor</fullName>
    </submittedName>
</protein>
<evidence type="ECO:0000256" key="3">
    <source>
        <dbReference type="ARBA" id="ARBA00023082"/>
    </source>
</evidence>
<dbReference type="SUPFAM" id="SSF88659">
    <property type="entry name" value="Sigma3 and sigma4 domains of RNA polymerase sigma factors"/>
    <property type="match status" value="1"/>
</dbReference>
<keyword evidence="2" id="KW-0805">Transcription regulation</keyword>
<dbReference type="PATRIC" id="fig|1203610.3.peg.339"/>